<dbReference type="AlphaFoldDB" id="A0A0E9RJ90"/>
<sequence length="21" mass="2533">MQIVVNGEKKKEKKRKKTSWS</sequence>
<dbReference type="EMBL" id="GBXM01080184">
    <property type="protein sequence ID" value="JAH28393.1"/>
    <property type="molecule type" value="Transcribed_RNA"/>
</dbReference>
<accession>A0A0E9RJ90</accession>
<proteinExistence type="predicted"/>
<reference evidence="2" key="1">
    <citation type="submission" date="2014-11" db="EMBL/GenBank/DDBJ databases">
        <authorList>
            <person name="Amaro Gonzalez C."/>
        </authorList>
    </citation>
    <scope>NUCLEOTIDE SEQUENCE</scope>
</reference>
<evidence type="ECO:0000313" key="2">
    <source>
        <dbReference type="EMBL" id="JAH28393.1"/>
    </source>
</evidence>
<name>A0A0E9RJ90_ANGAN</name>
<feature type="compositionally biased region" description="Basic residues" evidence="1">
    <location>
        <begin position="11"/>
        <end position="21"/>
    </location>
</feature>
<feature type="region of interest" description="Disordered" evidence="1">
    <location>
        <begin position="1"/>
        <end position="21"/>
    </location>
</feature>
<protein>
    <submittedName>
        <fullName evidence="2">Uncharacterized protein</fullName>
    </submittedName>
</protein>
<reference evidence="2" key="2">
    <citation type="journal article" date="2015" name="Fish Shellfish Immunol.">
        <title>Early steps in the European eel (Anguilla anguilla)-Vibrio vulnificus interaction in the gills: Role of the RtxA13 toxin.</title>
        <authorList>
            <person name="Callol A."/>
            <person name="Pajuelo D."/>
            <person name="Ebbesson L."/>
            <person name="Teles M."/>
            <person name="MacKenzie S."/>
            <person name="Amaro C."/>
        </authorList>
    </citation>
    <scope>NUCLEOTIDE SEQUENCE</scope>
</reference>
<evidence type="ECO:0000256" key="1">
    <source>
        <dbReference type="SAM" id="MobiDB-lite"/>
    </source>
</evidence>
<organism evidence="2">
    <name type="scientific">Anguilla anguilla</name>
    <name type="common">European freshwater eel</name>
    <name type="synonym">Muraena anguilla</name>
    <dbReference type="NCBI Taxonomy" id="7936"/>
    <lineage>
        <taxon>Eukaryota</taxon>
        <taxon>Metazoa</taxon>
        <taxon>Chordata</taxon>
        <taxon>Craniata</taxon>
        <taxon>Vertebrata</taxon>
        <taxon>Euteleostomi</taxon>
        <taxon>Actinopterygii</taxon>
        <taxon>Neopterygii</taxon>
        <taxon>Teleostei</taxon>
        <taxon>Anguilliformes</taxon>
        <taxon>Anguillidae</taxon>
        <taxon>Anguilla</taxon>
    </lineage>
</organism>